<dbReference type="Proteomes" id="UP000481153">
    <property type="component" value="Unassembled WGS sequence"/>
</dbReference>
<comment type="caution">
    <text evidence="1">The sequence shown here is derived from an EMBL/GenBank/DDBJ whole genome shotgun (WGS) entry which is preliminary data.</text>
</comment>
<keyword evidence="2" id="KW-1185">Reference proteome</keyword>
<evidence type="ECO:0000313" key="2">
    <source>
        <dbReference type="Proteomes" id="UP000481153"/>
    </source>
</evidence>
<accession>A0A6G0XJB0</accession>
<protein>
    <recommendedName>
        <fullName evidence="3">Reverse transcriptase Ty1/copia-type domain-containing protein</fullName>
    </recommendedName>
</protein>
<proteinExistence type="predicted"/>
<reference evidence="1 2" key="1">
    <citation type="submission" date="2019-07" db="EMBL/GenBank/DDBJ databases">
        <title>Genomics analysis of Aphanomyces spp. identifies a new class of oomycete effector associated with host adaptation.</title>
        <authorList>
            <person name="Gaulin E."/>
        </authorList>
    </citation>
    <scope>NUCLEOTIDE SEQUENCE [LARGE SCALE GENOMIC DNA]</scope>
    <source>
        <strain evidence="1 2">ATCC 201684</strain>
    </source>
</reference>
<dbReference type="PANTHER" id="PTHR11439:SF467">
    <property type="entry name" value="INTEGRASE CATALYTIC DOMAIN-CONTAINING PROTEIN"/>
    <property type="match status" value="1"/>
</dbReference>
<dbReference type="EMBL" id="VJMJ01000052">
    <property type="protein sequence ID" value="KAF0740356.1"/>
    <property type="molecule type" value="Genomic_DNA"/>
</dbReference>
<evidence type="ECO:0000313" key="1">
    <source>
        <dbReference type="EMBL" id="KAF0740356.1"/>
    </source>
</evidence>
<name>A0A6G0XJB0_9STRA</name>
<dbReference type="PANTHER" id="PTHR11439">
    <property type="entry name" value="GAG-POL-RELATED RETROTRANSPOSON"/>
    <property type="match status" value="1"/>
</dbReference>
<dbReference type="AlphaFoldDB" id="A0A6G0XJB0"/>
<sequence>MKLKRQGEMSFFLGIKIEYDKNDAKITLTQEAYARKILARFGMTTSHGYTTPEVDDREYLWHDSNQPSTDQETYRSMVRSLMYIMTCTRPDISHDIQRLSRHLHDPRVPHAIGAKRVLRYVKHTIGTGLISRSPDANLVGYCDASWATRPDRRSTTGFVCFVGGGIVSWKSAR</sequence>
<gene>
    <name evidence="1" type="ORF">Ae201684_004095</name>
</gene>
<dbReference type="VEuPathDB" id="FungiDB:AeMF1_017497"/>
<organism evidence="1 2">
    <name type="scientific">Aphanomyces euteiches</name>
    <dbReference type="NCBI Taxonomy" id="100861"/>
    <lineage>
        <taxon>Eukaryota</taxon>
        <taxon>Sar</taxon>
        <taxon>Stramenopiles</taxon>
        <taxon>Oomycota</taxon>
        <taxon>Saprolegniomycetes</taxon>
        <taxon>Saprolegniales</taxon>
        <taxon>Verrucalvaceae</taxon>
        <taxon>Aphanomyces</taxon>
    </lineage>
</organism>
<evidence type="ECO:0008006" key="3">
    <source>
        <dbReference type="Google" id="ProtNLM"/>
    </source>
</evidence>